<proteinExistence type="predicted"/>
<organism evidence="6 7">
    <name type="scientific">Brevibacterium ravenspurgense</name>
    <dbReference type="NCBI Taxonomy" id="479117"/>
    <lineage>
        <taxon>Bacteria</taxon>
        <taxon>Bacillati</taxon>
        <taxon>Actinomycetota</taxon>
        <taxon>Actinomycetes</taxon>
        <taxon>Micrococcales</taxon>
        <taxon>Brevibacteriaceae</taxon>
        <taxon>Brevibacterium</taxon>
    </lineage>
</organism>
<dbReference type="GO" id="GO:1901137">
    <property type="term" value="P:carbohydrate derivative biosynthetic process"/>
    <property type="evidence" value="ECO:0007669"/>
    <property type="project" value="UniProtKB-ARBA"/>
</dbReference>
<reference evidence="6 7" key="1">
    <citation type="submission" date="2016-01" db="EMBL/GenBank/DDBJ databases">
        <title>Use of Whole Genome Sequencing to ascertain that Brevibacterium massiliense (Roux, Raoult 2009) is a later heterotypic synonym of Brevibacterium ravenspurgense (Mages 2008).</title>
        <authorList>
            <person name="Bernier A.-M."/>
            <person name="Burdz T."/>
            <person name="Huynh C."/>
            <person name="Pachecho A.L."/>
            <person name="Wiebe D."/>
            <person name="Bonner C."/>
            <person name="Bernard K."/>
        </authorList>
    </citation>
    <scope>NUCLEOTIDE SEQUENCE [LARGE SCALE GENOMIC DNA]</scope>
    <source>
        <strain evidence="6 7">CCUG56047</strain>
    </source>
</reference>
<evidence type="ECO:0000256" key="2">
    <source>
        <dbReference type="ARBA" id="ARBA00022676"/>
    </source>
</evidence>
<dbReference type="Pfam" id="PF13439">
    <property type="entry name" value="Glyco_transf_4"/>
    <property type="match status" value="1"/>
</dbReference>
<evidence type="ECO:0000313" key="7">
    <source>
        <dbReference type="Proteomes" id="UP000243589"/>
    </source>
</evidence>
<dbReference type="CDD" id="cd03814">
    <property type="entry name" value="GT4-like"/>
    <property type="match status" value="1"/>
</dbReference>
<dbReference type="InterPro" id="IPR001296">
    <property type="entry name" value="Glyco_trans_1"/>
</dbReference>
<feature type="domain" description="Glycosyltransferase subfamily 4-like N-terminal" evidence="5">
    <location>
        <begin position="15"/>
        <end position="182"/>
    </location>
</feature>
<evidence type="ECO:0000259" key="4">
    <source>
        <dbReference type="Pfam" id="PF00534"/>
    </source>
</evidence>
<dbReference type="InterPro" id="IPR028098">
    <property type="entry name" value="Glyco_trans_4-like_N"/>
</dbReference>
<dbReference type="GO" id="GO:0016758">
    <property type="term" value="F:hexosyltransferase activity"/>
    <property type="evidence" value="ECO:0007669"/>
    <property type="project" value="TreeGrafter"/>
</dbReference>
<evidence type="ECO:0000256" key="1">
    <source>
        <dbReference type="ARBA" id="ARBA00021292"/>
    </source>
</evidence>
<keyword evidence="3 6" id="KW-0808">Transferase</keyword>
<protein>
    <recommendedName>
        <fullName evidence="1">D-inositol 3-phosphate glycosyltransferase</fullName>
    </recommendedName>
</protein>
<accession>A0A150H9U0</accession>
<dbReference type="EMBL" id="LQQC01000008">
    <property type="protein sequence ID" value="KXZ58859.1"/>
    <property type="molecule type" value="Genomic_DNA"/>
</dbReference>
<evidence type="ECO:0000313" key="6">
    <source>
        <dbReference type="EMBL" id="KXZ58859.1"/>
    </source>
</evidence>
<dbReference type="Pfam" id="PF00534">
    <property type="entry name" value="Glycos_transf_1"/>
    <property type="match status" value="1"/>
</dbReference>
<keyword evidence="7" id="KW-1185">Reference proteome</keyword>
<dbReference type="PANTHER" id="PTHR45947:SF3">
    <property type="entry name" value="SULFOQUINOVOSYL TRANSFERASE SQD2"/>
    <property type="match status" value="1"/>
</dbReference>
<comment type="caution">
    <text evidence="6">The sequence shown here is derived from an EMBL/GenBank/DDBJ whole genome shotgun (WGS) entry which is preliminary data.</text>
</comment>
<evidence type="ECO:0000256" key="3">
    <source>
        <dbReference type="ARBA" id="ARBA00022679"/>
    </source>
</evidence>
<sequence length="376" mass="40798">MRVAIVAETFLPQMNGVVGSLLKAIEHITERGYEALVIAPGTRMGGPREYMGVPIVYVPSLAFPAYKRLRVAPGGVARIRRILADFAPDVVHIASPFLLGWRAVQACQELNIPSVAVYQTEVPAYAARYGLTGVESMLWGHVRNIHNRATMTLAPSTPTIEQLESHGVDRIAKWARGVDAARFHPDRRCEEWRQSVAGGKKIIGYVGRLAAEKQVENLRVLADVPDTKIVIIGEGPLMGRLRAELPNAHFTGFLGGEALARAVAGFDLCVAPGEFETFCQTIQEAMASGVPVVAPARGGPLDLVDHSRTGWLYAPGDVAGLRDRALDLLGDDAKRRAFAQAARAEVESRTWRGVCSQLIGYYAQAIAAHENLAHAR</sequence>
<dbReference type="PANTHER" id="PTHR45947">
    <property type="entry name" value="SULFOQUINOVOSYL TRANSFERASE SQD2"/>
    <property type="match status" value="1"/>
</dbReference>
<dbReference type="AlphaFoldDB" id="A0A150H9U0"/>
<keyword evidence="2 6" id="KW-0328">Glycosyltransferase</keyword>
<dbReference type="Gene3D" id="3.40.50.2000">
    <property type="entry name" value="Glycogen Phosphorylase B"/>
    <property type="match status" value="2"/>
</dbReference>
<feature type="domain" description="Glycosyl transferase family 1" evidence="4">
    <location>
        <begin position="194"/>
        <end position="344"/>
    </location>
</feature>
<dbReference type="SUPFAM" id="SSF53756">
    <property type="entry name" value="UDP-Glycosyltransferase/glycogen phosphorylase"/>
    <property type="match status" value="1"/>
</dbReference>
<dbReference type="PATRIC" id="fig|479117.4.peg.731"/>
<dbReference type="Proteomes" id="UP000243589">
    <property type="component" value="Unassembled WGS sequence"/>
</dbReference>
<dbReference type="InterPro" id="IPR050194">
    <property type="entry name" value="Glycosyltransferase_grp1"/>
</dbReference>
<evidence type="ECO:0000259" key="5">
    <source>
        <dbReference type="Pfam" id="PF13439"/>
    </source>
</evidence>
<name>A0A150H9U0_9MICO</name>
<gene>
    <name evidence="6" type="primary">mgtA</name>
    <name evidence="6" type="ORF">Bravens_00731</name>
</gene>